<keyword evidence="7" id="KW-0479">Metal-binding</keyword>
<keyword evidence="12 18" id="KW-0752">Steroid biosynthesis</keyword>
<evidence type="ECO:0000259" key="19">
    <source>
        <dbReference type="PROSITE" id="PS51114"/>
    </source>
</evidence>
<dbReference type="PANTHER" id="PTHR43290:SF2">
    <property type="entry name" value="MEVALONATE KINASE"/>
    <property type="match status" value="1"/>
</dbReference>
<reference evidence="20 21" key="1">
    <citation type="journal article" date="2011" name="Genome Res.">
        <title>Phylogeny-wide analysis of social amoeba genomes highlights ancient origins for complex intercellular communication.</title>
        <authorList>
            <person name="Heidel A.J."/>
            <person name="Lawal H.M."/>
            <person name="Felder M."/>
            <person name="Schilde C."/>
            <person name="Helps N.R."/>
            <person name="Tunggal B."/>
            <person name="Rivero F."/>
            <person name="John U."/>
            <person name="Schleicher M."/>
            <person name="Eichinger L."/>
            <person name="Platzer M."/>
            <person name="Noegel A.A."/>
            <person name="Schaap P."/>
            <person name="Gloeckner G."/>
        </authorList>
    </citation>
    <scope>NUCLEOTIDE SEQUENCE [LARGE SCALE GENOMIC DNA]</scope>
    <source>
        <strain evidence="21">ATCC 26659 / Pp 5 / PN500</strain>
    </source>
</reference>
<dbReference type="OMA" id="LMDFNHG"/>
<keyword evidence="21" id="KW-1185">Reference proteome</keyword>
<accession>D3B2F2</accession>
<comment type="catalytic activity">
    <reaction evidence="18">
        <text>(R)-mevalonate + ATP = (R)-5-phosphomevalonate + ADP + H(+)</text>
        <dbReference type="Rhea" id="RHEA:17065"/>
        <dbReference type="ChEBI" id="CHEBI:15378"/>
        <dbReference type="ChEBI" id="CHEBI:30616"/>
        <dbReference type="ChEBI" id="CHEBI:36464"/>
        <dbReference type="ChEBI" id="CHEBI:58146"/>
        <dbReference type="ChEBI" id="CHEBI:456216"/>
        <dbReference type="EC" id="2.7.1.36"/>
    </reaction>
</comment>
<keyword evidence="11" id="KW-0460">Magnesium</keyword>
<keyword evidence="13 18" id="KW-0756">Sterol biosynthesis</keyword>
<protein>
    <recommendedName>
        <fullName evidence="3 18">Mevalonate kinase</fullName>
        <shortName evidence="18">MK</shortName>
        <ecNumber evidence="3 18">2.7.1.36</ecNumber>
    </recommendedName>
</protein>
<dbReference type="InterPro" id="IPR007397">
    <property type="entry name" value="F-box-assoc_dom"/>
</dbReference>
<dbReference type="AlphaFoldDB" id="D3B2F2"/>
<evidence type="ECO:0000256" key="8">
    <source>
        <dbReference type="ARBA" id="ARBA00022741"/>
    </source>
</evidence>
<evidence type="ECO:0000256" key="14">
    <source>
        <dbReference type="ARBA" id="ARBA00023098"/>
    </source>
</evidence>
<dbReference type="Pfam" id="PF08544">
    <property type="entry name" value="GHMP_kinases_C"/>
    <property type="match status" value="1"/>
</dbReference>
<dbReference type="PROSITE" id="PS51114">
    <property type="entry name" value="FBA"/>
    <property type="match status" value="1"/>
</dbReference>
<evidence type="ECO:0000256" key="17">
    <source>
        <dbReference type="ARBA" id="ARBA00029438"/>
    </source>
</evidence>
<dbReference type="GO" id="GO:0046872">
    <property type="term" value="F:metal ion binding"/>
    <property type="evidence" value="ECO:0007669"/>
    <property type="project" value="UniProtKB-KW"/>
</dbReference>
<keyword evidence="5 18" id="KW-0444">Lipid biosynthesis</keyword>
<gene>
    <name evidence="20" type="primary">mvk</name>
    <name evidence="20" type="ORF">PPL_02563</name>
</gene>
<organism evidence="20 21">
    <name type="scientific">Heterostelium pallidum (strain ATCC 26659 / Pp 5 / PN500)</name>
    <name type="common">Cellular slime mold</name>
    <name type="synonym">Polysphondylium pallidum</name>
    <dbReference type="NCBI Taxonomy" id="670386"/>
    <lineage>
        <taxon>Eukaryota</taxon>
        <taxon>Amoebozoa</taxon>
        <taxon>Evosea</taxon>
        <taxon>Eumycetozoa</taxon>
        <taxon>Dictyostelia</taxon>
        <taxon>Acytosteliales</taxon>
        <taxon>Acytosteliaceae</taxon>
        <taxon>Heterostelium</taxon>
    </lineage>
</organism>
<dbReference type="RefSeq" id="XP_020436640.1">
    <property type="nucleotide sequence ID" value="XM_020573545.1"/>
</dbReference>
<dbReference type="EC" id="2.7.1.36" evidence="3 18"/>
<comment type="similarity">
    <text evidence="2 18">Belongs to the GHMP kinase family. Mevalonate kinase subfamily.</text>
</comment>
<dbReference type="GO" id="GO:0004496">
    <property type="term" value="F:mevalonate kinase activity"/>
    <property type="evidence" value="ECO:0007669"/>
    <property type="project" value="UniProtKB-EC"/>
</dbReference>
<keyword evidence="8 18" id="KW-0547">Nucleotide-binding</keyword>
<evidence type="ECO:0000256" key="5">
    <source>
        <dbReference type="ARBA" id="ARBA00022516"/>
    </source>
</evidence>
<dbReference type="InParanoid" id="D3B2F2"/>
<comment type="pathway">
    <text evidence="17 18">Isoprenoid biosynthesis; isopentenyl diphosphate biosynthesis via mevalonate pathway; isopentenyl diphosphate from (R)-mevalonate: step 1/3.</text>
</comment>
<feature type="domain" description="FBA" evidence="19">
    <location>
        <begin position="377"/>
        <end position="423"/>
    </location>
</feature>
<evidence type="ECO:0000256" key="13">
    <source>
        <dbReference type="ARBA" id="ARBA00023011"/>
    </source>
</evidence>
<evidence type="ECO:0000313" key="21">
    <source>
        <dbReference type="Proteomes" id="UP000001396"/>
    </source>
</evidence>
<evidence type="ECO:0000256" key="7">
    <source>
        <dbReference type="ARBA" id="ARBA00022723"/>
    </source>
</evidence>
<evidence type="ECO:0000313" key="20">
    <source>
        <dbReference type="EMBL" id="EFA84527.1"/>
    </source>
</evidence>
<dbReference type="InterPro" id="IPR036554">
    <property type="entry name" value="GHMP_kinase_C_sf"/>
</dbReference>
<dbReference type="InterPro" id="IPR013750">
    <property type="entry name" value="GHMP_kinase_C_dom"/>
</dbReference>
<evidence type="ECO:0000256" key="11">
    <source>
        <dbReference type="ARBA" id="ARBA00022842"/>
    </source>
</evidence>
<evidence type="ECO:0000256" key="9">
    <source>
        <dbReference type="ARBA" id="ARBA00022777"/>
    </source>
</evidence>
<evidence type="ECO:0000256" key="10">
    <source>
        <dbReference type="ARBA" id="ARBA00022840"/>
    </source>
</evidence>
<dbReference type="SUPFAM" id="SSF54211">
    <property type="entry name" value="Ribosomal protein S5 domain 2-like"/>
    <property type="match status" value="1"/>
</dbReference>
<sequence length="423" mass="46373">MWLVWFVFNSSLSFNLIFQVGILDFCKIFYSMKQIKVSAPGKVILFGEHAVVLGKTSIATALSLRTNATVEQIEEPVLHILLPDLKDFGERKYSLSDLSKLNSYNSINEIDCFVPRECNAEFLDALSQLESIKGIQSVLFLFSVLSKLKHGIKIHFSSNLPMGAGLGSSASFNVCLVTGILSLFEIYACGGCDQCKKINSSSGTTNNVPCSKQLELINQWSLQGEKIMHGTPSGIDNAVSTYGSALTFTRKDGFKNLERIPPLRLLITDTRVSRSTKVLVENVINRHKQYPSLIEPVAVLIDTISKECLQAFDQYFNDHNDINQLQKTIELMIDMNHSLLSGCFGVGHSTLDMIASVSKRFDLHSKLTGAGGGGCAITLLKPSTDSETVNNLKSALKEHGFESWEATIGGQGVIIESSTNSSN</sequence>
<evidence type="ECO:0000256" key="2">
    <source>
        <dbReference type="ARBA" id="ARBA00006495"/>
    </source>
</evidence>
<dbReference type="GO" id="GO:0005829">
    <property type="term" value="C:cytosol"/>
    <property type="evidence" value="ECO:0007669"/>
    <property type="project" value="TreeGrafter"/>
</dbReference>
<dbReference type="InterPro" id="IPR006203">
    <property type="entry name" value="GHMP_knse_ATP-bd_CS"/>
</dbReference>
<evidence type="ECO:0000256" key="12">
    <source>
        <dbReference type="ARBA" id="ARBA00022955"/>
    </source>
</evidence>
<evidence type="ECO:0000256" key="6">
    <source>
        <dbReference type="ARBA" id="ARBA00022679"/>
    </source>
</evidence>
<dbReference type="EMBL" id="ADBJ01000009">
    <property type="protein sequence ID" value="EFA84527.1"/>
    <property type="molecule type" value="Genomic_DNA"/>
</dbReference>
<dbReference type="GO" id="GO:0019287">
    <property type="term" value="P:isopentenyl diphosphate biosynthetic process, mevalonate pathway"/>
    <property type="evidence" value="ECO:0007669"/>
    <property type="project" value="UniProtKB-UniPathway"/>
</dbReference>
<proteinExistence type="inferred from homology"/>
<keyword evidence="9 18" id="KW-0418">Kinase</keyword>
<keyword evidence="14 18" id="KW-0443">Lipid metabolism</keyword>
<dbReference type="Proteomes" id="UP000001396">
    <property type="component" value="Unassembled WGS sequence"/>
</dbReference>
<dbReference type="SUPFAM" id="SSF55060">
    <property type="entry name" value="GHMP Kinase, C-terminal domain"/>
    <property type="match status" value="1"/>
</dbReference>
<evidence type="ECO:0000256" key="18">
    <source>
        <dbReference type="RuleBase" id="RU363087"/>
    </source>
</evidence>
<dbReference type="InterPro" id="IPR006205">
    <property type="entry name" value="Mev_gal_kin"/>
</dbReference>
<dbReference type="PROSITE" id="PS00627">
    <property type="entry name" value="GHMP_KINASES_ATP"/>
    <property type="match status" value="1"/>
</dbReference>
<dbReference type="FunFam" id="3.30.70.890:FF:000003">
    <property type="entry name" value="Mevalonate kinase"/>
    <property type="match status" value="1"/>
</dbReference>
<keyword evidence="4 18" id="KW-0963">Cytoplasm</keyword>
<evidence type="ECO:0000256" key="15">
    <source>
        <dbReference type="ARBA" id="ARBA00023166"/>
    </source>
</evidence>
<dbReference type="GO" id="GO:0005524">
    <property type="term" value="F:ATP binding"/>
    <property type="evidence" value="ECO:0007669"/>
    <property type="project" value="UniProtKB-KW"/>
</dbReference>
<dbReference type="InterPro" id="IPR014721">
    <property type="entry name" value="Ribsml_uS5_D2-typ_fold_subgr"/>
</dbReference>
<dbReference type="PRINTS" id="PR00959">
    <property type="entry name" value="MEVGALKINASE"/>
</dbReference>
<evidence type="ECO:0000256" key="4">
    <source>
        <dbReference type="ARBA" id="ARBA00022490"/>
    </source>
</evidence>
<dbReference type="InterPro" id="IPR006204">
    <property type="entry name" value="GHMP_kinase_N_dom"/>
</dbReference>
<keyword evidence="16 18" id="KW-0753">Steroid metabolism</keyword>
<keyword evidence="15 18" id="KW-1207">Sterol metabolism</keyword>
<evidence type="ECO:0000256" key="16">
    <source>
        <dbReference type="ARBA" id="ARBA00023221"/>
    </source>
</evidence>
<dbReference type="Gene3D" id="3.30.230.10">
    <property type="match status" value="1"/>
</dbReference>
<dbReference type="Pfam" id="PF00288">
    <property type="entry name" value="GHMP_kinases_N"/>
    <property type="match status" value="1"/>
</dbReference>
<dbReference type="UniPathway" id="UPA00057">
    <property type="reaction ID" value="UER00098"/>
</dbReference>
<dbReference type="FunCoup" id="D3B2F2">
    <property type="interactions" value="246"/>
</dbReference>
<dbReference type="GO" id="GO:0016126">
    <property type="term" value="P:sterol biosynthetic process"/>
    <property type="evidence" value="ECO:0007669"/>
    <property type="project" value="UniProtKB-KW"/>
</dbReference>
<dbReference type="InterPro" id="IPR020568">
    <property type="entry name" value="Ribosomal_Su5_D2-typ_SF"/>
</dbReference>
<dbReference type="GeneID" id="31358087"/>
<keyword evidence="6 18" id="KW-0808">Transferase</keyword>
<dbReference type="STRING" id="670386.D3B2F2"/>
<dbReference type="Gene3D" id="3.30.70.890">
    <property type="entry name" value="GHMP kinase, C-terminal domain"/>
    <property type="match status" value="1"/>
</dbReference>
<dbReference type="NCBIfam" id="TIGR00549">
    <property type="entry name" value="mevalon_kin"/>
    <property type="match status" value="1"/>
</dbReference>
<evidence type="ECO:0000256" key="3">
    <source>
        <dbReference type="ARBA" id="ARBA00012103"/>
    </source>
</evidence>
<keyword evidence="10 18" id="KW-0067">ATP-binding</keyword>
<dbReference type="PANTHER" id="PTHR43290">
    <property type="entry name" value="MEVALONATE KINASE"/>
    <property type="match status" value="1"/>
</dbReference>
<name>D3B2F2_HETP5</name>
<evidence type="ECO:0000256" key="1">
    <source>
        <dbReference type="ARBA" id="ARBA00004496"/>
    </source>
</evidence>
<comment type="subcellular location">
    <subcellularLocation>
        <location evidence="1 18">Cytoplasm</location>
    </subcellularLocation>
</comment>
<comment type="caution">
    <text evidence="20">The sequence shown here is derived from an EMBL/GenBank/DDBJ whole genome shotgun (WGS) entry which is preliminary data.</text>
</comment>